<comment type="caution">
    <text evidence="1">The sequence shown here is derived from an EMBL/GenBank/DDBJ whole genome shotgun (WGS) entry which is preliminary data.</text>
</comment>
<dbReference type="Proteomes" id="UP001144978">
    <property type="component" value="Unassembled WGS sequence"/>
</dbReference>
<protein>
    <submittedName>
        <fullName evidence="1">Uncharacterized protein</fullName>
    </submittedName>
</protein>
<dbReference type="EMBL" id="JANSHE010006178">
    <property type="protein sequence ID" value="KAJ2967910.1"/>
    <property type="molecule type" value="Genomic_DNA"/>
</dbReference>
<name>A0ACC1MLN7_9APHY</name>
<evidence type="ECO:0000313" key="1">
    <source>
        <dbReference type="EMBL" id="KAJ2967910.1"/>
    </source>
</evidence>
<proteinExistence type="predicted"/>
<evidence type="ECO:0000313" key="2">
    <source>
        <dbReference type="Proteomes" id="UP001144978"/>
    </source>
</evidence>
<accession>A0ACC1MLN7</accession>
<reference evidence="1" key="1">
    <citation type="submission" date="2022-08" db="EMBL/GenBank/DDBJ databases">
        <title>Genome Sequence of Pycnoporus sanguineus.</title>
        <authorList>
            <person name="Buettner E."/>
        </authorList>
    </citation>
    <scope>NUCLEOTIDE SEQUENCE</scope>
    <source>
        <strain evidence="1">CG-C14</strain>
    </source>
</reference>
<keyword evidence="2" id="KW-1185">Reference proteome</keyword>
<organism evidence="1 2">
    <name type="scientific">Trametes sanguinea</name>
    <dbReference type="NCBI Taxonomy" id="158606"/>
    <lineage>
        <taxon>Eukaryota</taxon>
        <taxon>Fungi</taxon>
        <taxon>Dikarya</taxon>
        <taxon>Basidiomycota</taxon>
        <taxon>Agaricomycotina</taxon>
        <taxon>Agaricomycetes</taxon>
        <taxon>Polyporales</taxon>
        <taxon>Polyporaceae</taxon>
        <taxon>Trametes</taxon>
    </lineage>
</organism>
<gene>
    <name evidence="1" type="ORF">NUW54_g13368</name>
</gene>
<sequence>MNDVWDEEDGACLHYVPEMGSPGPSRVREREVEKPSSPGLHRLVPITEDIPGTSGTGVEHDAGEDSEAEATKASDISQDEINAKMKEAILKDEALHLRILRYEPIHFDVFLQMAVDLGIPAKRSGLKGKVRAFLDQKAIHFYGAEPSKSRTRRTRHP</sequence>